<reference evidence="4" key="2">
    <citation type="submission" date="2010-05" db="EMBL/GenBank/DDBJ databases">
        <title>The Genome Sequence of Magnaporthe poae strain ATCC 64411.</title>
        <authorList>
            <consortium name="The Broad Institute Genome Sequencing Platform"/>
            <consortium name="Broad Institute Genome Sequencing Center for Infectious Disease"/>
            <person name="Ma L.-J."/>
            <person name="Dead R."/>
            <person name="Young S."/>
            <person name="Zeng Q."/>
            <person name="Koehrsen M."/>
            <person name="Alvarado L."/>
            <person name="Berlin A."/>
            <person name="Chapman S.B."/>
            <person name="Chen Z."/>
            <person name="Freedman E."/>
            <person name="Gellesch M."/>
            <person name="Goldberg J."/>
            <person name="Griggs A."/>
            <person name="Gujja S."/>
            <person name="Heilman E.R."/>
            <person name="Heiman D."/>
            <person name="Hepburn T."/>
            <person name="Howarth C."/>
            <person name="Jen D."/>
            <person name="Larson L."/>
            <person name="Mehta T."/>
            <person name="Neiman D."/>
            <person name="Pearson M."/>
            <person name="Roberts A."/>
            <person name="Saif S."/>
            <person name="Shea T."/>
            <person name="Shenoy N."/>
            <person name="Sisk P."/>
            <person name="Stolte C."/>
            <person name="Sykes S."/>
            <person name="Walk T."/>
            <person name="White J."/>
            <person name="Yandava C."/>
            <person name="Haas B."/>
            <person name="Nusbaum C."/>
            <person name="Birren B."/>
        </authorList>
    </citation>
    <scope>NUCLEOTIDE SEQUENCE</scope>
    <source>
        <strain evidence="4">ATCC 64411</strain>
    </source>
</reference>
<feature type="compositionally biased region" description="Basic and acidic residues" evidence="2">
    <location>
        <begin position="254"/>
        <end position="264"/>
    </location>
</feature>
<dbReference type="GO" id="GO:0050660">
    <property type="term" value="F:flavin adenine dinucleotide binding"/>
    <property type="evidence" value="ECO:0007669"/>
    <property type="project" value="InterPro"/>
</dbReference>
<evidence type="ECO:0000256" key="1">
    <source>
        <dbReference type="ARBA" id="ARBA00010790"/>
    </source>
</evidence>
<sequence length="368" mass="39386">MLWNHMDPAPKTSTFYDGSKGEESLGRKLSTAVGGMIASGSDAVHAKAGPIQVSDGSFLNDTLTDGFIKAAGAYGYPEIKDARDTSSVNGAALAPRCTSQDVGVQKGPRDYAALAQLAALHLAFSAGSAASLVTLATTEPIRATVGPMWHCPGTAGMPGSIGEGAVDAELNVFGVRRLMVVDLSLVAGNATSMALAVGEKAAGLVVRELGCTNPYLPSRGIAARALGAMEPRLVTLWPWKVTVGSLNWRHIETAPRRRDAPPAKHERHQPSQTPRFREYEVRVSETQLTSTTIVDHTWVPSLSFCEACWPSHACFEPKAVTALDRSIPSTLVSELQNPTTRTQRLRQAEDESRDSHINPRKPDEVPLD</sequence>
<reference evidence="4" key="3">
    <citation type="submission" date="2011-03" db="EMBL/GenBank/DDBJ databases">
        <title>Annotation of Magnaporthe poae ATCC 64411.</title>
        <authorList>
            <person name="Ma L.-J."/>
            <person name="Dead R."/>
            <person name="Young S.K."/>
            <person name="Zeng Q."/>
            <person name="Gargeya S."/>
            <person name="Fitzgerald M."/>
            <person name="Haas B."/>
            <person name="Abouelleil A."/>
            <person name="Alvarado L."/>
            <person name="Arachchi H.M."/>
            <person name="Berlin A."/>
            <person name="Brown A."/>
            <person name="Chapman S.B."/>
            <person name="Chen Z."/>
            <person name="Dunbar C."/>
            <person name="Freedman E."/>
            <person name="Gearin G."/>
            <person name="Gellesch M."/>
            <person name="Goldberg J."/>
            <person name="Griggs A."/>
            <person name="Gujja S."/>
            <person name="Heiman D."/>
            <person name="Howarth C."/>
            <person name="Larson L."/>
            <person name="Lui A."/>
            <person name="MacDonald P.J.P."/>
            <person name="Mehta T."/>
            <person name="Montmayeur A."/>
            <person name="Murphy C."/>
            <person name="Neiman D."/>
            <person name="Pearson M."/>
            <person name="Priest M."/>
            <person name="Roberts A."/>
            <person name="Saif S."/>
            <person name="Shea T."/>
            <person name="Shenoy N."/>
            <person name="Sisk P."/>
            <person name="Stolte C."/>
            <person name="Sykes S."/>
            <person name="Yandava C."/>
            <person name="Wortman J."/>
            <person name="Nusbaum C."/>
            <person name="Birren B."/>
        </authorList>
    </citation>
    <scope>NUCLEOTIDE SEQUENCE</scope>
    <source>
        <strain evidence="4">ATCC 64411</strain>
    </source>
</reference>
<dbReference type="Gene3D" id="3.30.560.10">
    <property type="entry name" value="Glucose Oxidase, domain 3"/>
    <property type="match status" value="1"/>
</dbReference>
<dbReference type="EMBL" id="ADBL01000038">
    <property type="status" value="NOT_ANNOTATED_CDS"/>
    <property type="molecule type" value="Genomic_DNA"/>
</dbReference>
<dbReference type="EMBL" id="GL876966">
    <property type="protein sequence ID" value="KLU81080.1"/>
    <property type="molecule type" value="Genomic_DNA"/>
</dbReference>
<dbReference type="EnsemblFungi" id="MAPG_00175T0">
    <property type="protein sequence ID" value="MAPG_00175T0"/>
    <property type="gene ID" value="MAPG_00175"/>
</dbReference>
<reference evidence="5" key="5">
    <citation type="submission" date="2015-06" db="UniProtKB">
        <authorList>
            <consortium name="EnsemblFungi"/>
        </authorList>
    </citation>
    <scope>IDENTIFICATION</scope>
    <source>
        <strain evidence="5">ATCC 64411</strain>
    </source>
</reference>
<name>A0A0C4DKA9_MAGP6</name>
<dbReference type="STRING" id="644358.A0A0C4DKA9"/>
<feature type="region of interest" description="Disordered" evidence="2">
    <location>
        <begin position="1"/>
        <end position="22"/>
    </location>
</feature>
<dbReference type="Gene3D" id="3.50.50.60">
    <property type="entry name" value="FAD/NAD(P)-binding domain"/>
    <property type="match status" value="1"/>
</dbReference>
<evidence type="ECO:0000259" key="3">
    <source>
        <dbReference type="Pfam" id="PF05199"/>
    </source>
</evidence>
<dbReference type="InterPro" id="IPR007867">
    <property type="entry name" value="GMC_OxRtase_C"/>
</dbReference>
<feature type="region of interest" description="Disordered" evidence="2">
    <location>
        <begin position="335"/>
        <end position="368"/>
    </location>
</feature>
<accession>A0A0C4DKA9</accession>
<organism evidence="5 6">
    <name type="scientific">Magnaporthiopsis poae (strain ATCC 64411 / 73-15)</name>
    <name type="common">Kentucky bluegrass fungus</name>
    <name type="synonym">Magnaporthe poae</name>
    <dbReference type="NCBI Taxonomy" id="644358"/>
    <lineage>
        <taxon>Eukaryota</taxon>
        <taxon>Fungi</taxon>
        <taxon>Dikarya</taxon>
        <taxon>Ascomycota</taxon>
        <taxon>Pezizomycotina</taxon>
        <taxon>Sordariomycetes</taxon>
        <taxon>Sordariomycetidae</taxon>
        <taxon>Magnaporthales</taxon>
        <taxon>Magnaporthaceae</taxon>
        <taxon>Magnaporthiopsis</taxon>
    </lineage>
</organism>
<dbReference type="PANTHER" id="PTHR11552:SF78">
    <property type="entry name" value="GLUCOSE-METHANOL-CHOLINE OXIDOREDUCTASE N-TERMINAL DOMAIN-CONTAINING PROTEIN"/>
    <property type="match status" value="1"/>
</dbReference>
<proteinExistence type="inferred from homology"/>
<protein>
    <recommendedName>
        <fullName evidence="3">Glucose-methanol-choline oxidoreductase C-terminal domain-containing protein</fullName>
    </recommendedName>
</protein>
<evidence type="ECO:0000313" key="6">
    <source>
        <dbReference type="Proteomes" id="UP000011715"/>
    </source>
</evidence>
<dbReference type="PANTHER" id="PTHR11552">
    <property type="entry name" value="GLUCOSE-METHANOL-CHOLINE GMC OXIDOREDUCTASE"/>
    <property type="match status" value="1"/>
</dbReference>
<comment type="similarity">
    <text evidence="1">Belongs to the GMC oxidoreductase family.</text>
</comment>
<dbReference type="Pfam" id="PF05199">
    <property type="entry name" value="GMC_oxred_C"/>
    <property type="match status" value="1"/>
</dbReference>
<dbReference type="InterPro" id="IPR012132">
    <property type="entry name" value="GMC_OxRdtase"/>
</dbReference>
<dbReference type="VEuPathDB" id="FungiDB:MAPG_00175"/>
<reference evidence="6" key="1">
    <citation type="submission" date="2010-05" db="EMBL/GenBank/DDBJ databases">
        <title>The genome sequence of Magnaporthe poae strain ATCC 64411.</title>
        <authorList>
            <person name="Ma L.-J."/>
            <person name="Dead R."/>
            <person name="Young S."/>
            <person name="Zeng Q."/>
            <person name="Koehrsen M."/>
            <person name="Alvarado L."/>
            <person name="Berlin A."/>
            <person name="Chapman S.B."/>
            <person name="Chen Z."/>
            <person name="Freedman E."/>
            <person name="Gellesch M."/>
            <person name="Goldberg J."/>
            <person name="Griggs A."/>
            <person name="Gujja S."/>
            <person name="Heilman E.R."/>
            <person name="Heiman D."/>
            <person name="Hepburn T."/>
            <person name="Howarth C."/>
            <person name="Jen D."/>
            <person name="Larson L."/>
            <person name="Mehta T."/>
            <person name="Neiman D."/>
            <person name="Pearson M."/>
            <person name="Roberts A."/>
            <person name="Saif S."/>
            <person name="Shea T."/>
            <person name="Shenoy N."/>
            <person name="Sisk P."/>
            <person name="Stolte C."/>
            <person name="Sykes S."/>
            <person name="Walk T."/>
            <person name="White J."/>
            <person name="Yandava C."/>
            <person name="Haas B."/>
            <person name="Nusbaum C."/>
            <person name="Birren B."/>
        </authorList>
    </citation>
    <scope>NUCLEOTIDE SEQUENCE [LARGE SCALE GENOMIC DNA]</scope>
    <source>
        <strain evidence="6">ATCC 64411 / 73-15</strain>
    </source>
</reference>
<evidence type="ECO:0000313" key="5">
    <source>
        <dbReference type="EnsemblFungi" id="MAPG_00175T0"/>
    </source>
</evidence>
<feature type="domain" description="Glucose-methanol-choline oxidoreductase C-terminal" evidence="3">
    <location>
        <begin position="138"/>
        <end position="189"/>
    </location>
</feature>
<keyword evidence="6" id="KW-1185">Reference proteome</keyword>
<feature type="compositionally biased region" description="Basic and acidic residues" evidence="2">
    <location>
        <begin position="346"/>
        <end position="368"/>
    </location>
</feature>
<dbReference type="InterPro" id="IPR036188">
    <property type="entry name" value="FAD/NAD-bd_sf"/>
</dbReference>
<evidence type="ECO:0000313" key="4">
    <source>
        <dbReference type="EMBL" id="KLU81080.1"/>
    </source>
</evidence>
<evidence type="ECO:0000256" key="2">
    <source>
        <dbReference type="SAM" id="MobiDB-lite"/>
    </source>
</evidence>
<feature type="region of interest" description="Disordered" evidence="2">
    <location>
        <begin position="254"/>
        <end position="278"/>
    </location>
</feature>
<dbReference type="GO" id="GO:0016614">
    <property type="term" value="F:oxidoreductase activity, acting on CH-OH group of donors"/>
    <property type="evidence" value="ECO:0007669"/>
    <property type="project" value="InterPro"/>
</dbReference>
<dbReference type="Proteomes" id="UP000011715">
    <property type="component" value="Unassembled WGS sequence"/>
</dbReference>
<dbReference type="AlphaFoldDB" id="A0A0C4DKA9"/>
<gene>
    <name evidence="4" type="ORF">MAPG_00175</name>
</gene>
<reference evidence="5" key="4">
    <citation type="journal article" date="2015" name="G3 (Bethesda)">
        <title>Genome sequences of three phytopathogenic species of the Magnaporthaceae family of fungi.</title>
        <authorList>
            <person name="Okagaki L.H."/>
            <person name="Nunes C.C."/>
            <person name="Sailsbery J."/>
            <person name="Clay B."/>
            <person name="Brown D."/>
            <person name="John T."/>
            <person name="Oh Y."/>
            <person name="Young N."/>
            <person name="Fitzgerald M."/>
            <person name="Haas B.J."/>
            <person name="Zeng Q."/>
            <person name="Young S."/>
            <person name="Adiconis X."/>
            <person name="Fan L."/>
            <person name="Levin J.Z."/>
            <person name="Mitchell T.K."/>
            <person name="Okubara P.A."/>
            <person name="Farman M.L."/>
            <person name="Kohn L.M."/>
            <person name="Birren B."/>
            <person name="Ma L.-J."/>
            <person name="Dean R.A."/>
        </authorList>
    </citation>
    <scope>NUCLEOTIDE SEQUENCE</scope>
    <source>
        <strain evidence="5">ATCC 64411 / 73-15</strain>
    </source>
</reference>